<dbReference type="SMART" id="SM00487">
    <property type="entry name" value="DEXDc"/>
    <property type="match status" value="1"/>
</dbReference>
<dbReference type="GO" id="GO:0003684">
    <property type="term" value="F:damaged DNA binding"/>
    <property type="evidence" value="ECO:0007669"/>
    <property type="project" value="InterPro"/>
</dbReference>
<dbReference type="Gene3D" id="2.40.10.170">
    <property type="match status" value="1"/>
</dbReference>
<dbReference type="Gene3D" id="3.40.50.11180">
    <property type="match status" value="1"/>
</dbReference>
<dbReference type="Pfam" id="PF00271">
    <property type="entry name" value="Helicase_C"/>
    <property type="match status" value="1"/>
</dbReference>
<dbReference type="GO" id="GO:0003678">
    <property type="term" value="F:DNA helicase activity"/>
    <property type="evidence" value="ECO:0007669"/>
    <property type="project" value="TreeGrafter"/>
</dbReference>
<reference evidence="12 13" key="1">
    <citation type="submission" date="2018-02" db="EMBL/GenBank/DDBJ databases">
        <title>Whole genome sequencing of endophytic bacterium.</title>
        <authorList>
            <person name="Eedara R."/>
            <person name="Podile A.R."/>
        </authorList>
    </citation>
    <scope>NUCLEOTIDE SEQUENCE [LARGE SCALE GENOMIC DNA]</scope>
    <source>
        <strain evidence="12 13">RP1T</strain>
    </source>
</reference>
<dbReference type="GO" id="GO:0016787">
    <property type="term" value="F:hydrolase activity"/>
    <property type="evidence" value="ECO:0007669"/>
    <property type="project" value="UniProtKB-KW"/>
</dbReference>
<dbReference type="InterPro" id="IPR014001">
    <property type="entry name" value="Helicase_ATP-bd"/>
</dbReference>
<keyword evidence="8 9" id="KW-0234">DNA repair</keyword>
<evidence type="ECO:0000256" key="8">
    <source>
        <dbReference type="ARBA" id="ARBA00023204"/>
    </source>
</evidence>
<dbReference type="InterPro" id="IPR041471">
    <property type="entry name" value="UvrB_inter"/>
</dbReference>
<evidence type="ECO:0000313" key="12">
    <source>
        <dbReference type="EMBL" id="PRH86955.1"/>
    </source>
</evidence>
<dbReference type="Gene3D" id="3.90.1150.50">
    <property type="entry name" value="Transcription-repair-coupling factor, D7 domain"/>
    <property type="match status" value="1"/>
</dbReference>
<comment type="similarity">
    <text evidence="9">In the N-terminal section; belongs to the UvrB family.</text>
</comment>
<dbReference type="NCBIfam" id="TIGR00580">
    <property type="entry name" value="mfd"/>
    <property type="match status" value="1"/>
</dbReference>
<dbReference type="CDD" id="cd17991">
    <property type="entry name" value="DEXHc_TRCF"/>
    <property type="match status" value="1"/>
</dbReference>
<dbReference type="InterPro" id="IPR011545">
    <property type="entry name" value="DEAD/DEAH_box_helicase_dom"/>
</dbReference>
<dbReference type="InterPro" id="IPR004576">
    <property type="entry name" value="Mfd"/>
</dbReference>
<keyword evidence="3 9" id="KW-0227">DNA damage</keyword>
<dbReference type="Proteomes" id="UP000237682">
    <property type="component" value="Unassembled WGS sequence"/>
</dbReference>
<dbReference type="Gene3D" id="3.40.50.11140">
    <property type="match status" value="1"/>
</dbReference>
<evidence type="ECO:0000259" key="10">
    <source>
        <dbReference type="PROSITE" id="PS51192"/>
    </source>
</evidence>
<dbReference type="Pfam" id="PF17757">
    <property type="entry name" value="UvrB_inter"/>
    <property type="match status" value="1"/>
</dbReference>
<dbReference type="InterPro" id="IPR001650">
    <property type="entry name" value="Helicase_C-like"/>
</dbReference>
<evidence type="ECO:0000259" key="11">
    <source>
        <dbReference type="PROSITE" id="PS51194"/>
    </source>
</evidence>
<evidence type="ECO:0000256" key="2">
    <source>
        <dbReference type="ARBA" id="ARBA00022741"/>
    </source>
</evidence>
<dbReference type="EMBL" id="PUEJ01000005">
    <property type="protein sequence ID" value="PRH86955.1"/>
    <property type="molecule type" value="Genomic_DNA"/>
</dbReference>
<dbReference type="HAMAP" id="MF_00969">
    <property type="entry name" value="TRCF"/>
    <property type="match status" value="1"/>
</dbReference>
<evidence type="ECO:0000256" key="9">
    <source>
        <dbReference type="HAMAP-Rule" id="MF_00969"/>
    </source>
</evidence>
<name>A0A2S9QCA3_9HYPH</name>
<keyword evidence="1 9" id="KW-0963">Cytoplasm</keyword>
<keyword evidence="6 9" id="KW-0067">ATP-binding</keyword>
<dbReference type="PANTHER" id="PTHR47964:SF1">
    <property type="entry name" value="ATP-DEPENDENT DNA HELICASE HOMOLOG RECG, CHLOROPLASTIC"/>
    <property type="match status" value="1"/>
</dbReference>
<dbReference type="Pfam" id="PF00270">
    <property type="entry name" value="DEAD"/>
    <property type="match status" value="1"/>
</dbReference>
<dbReference type="InterPro" id="IPR037235">
    <property type="entry name" value="TRCF-like_C_D7"/>
</dbReference>
<dbReference type="OrthoDB" id="9804325at2"/>
<sequence>MKAADRLAEVLNRPGGQLFFSNCADGQDGLVLADLARKLVAQARERPAALLHVARDGTRSATLEAALQFYAPDIDVISFPAWDCQPYDRVSPNATVVARRMTALSRLATTRGGDRPRIVLTTVNAVLQRVPSRDLIAAQSLSAAPGNAVNMDRLSAWLEHNGYLRSSTVRETGEYAVRGGILDLYPPGLAIPVRLDFFGDTLESIRSFDVETQRSQTQLRMLDLVPMSEVQLTTETIKRFRQAYLAEFGAQTRGDPLYEAISEGRRYVGLEHWLPLFHAKLDTLFDYLPEVPVALDALAEDAAGERLAQIKDYYDARRDVLGKPGENVPYKPLPPDRLYIAPEEWRRRLDEAALARLTPFASPPAPGREIVDCGGRQGHNFAAERAAEDANVFDAVVRHIRALQANGQRVIVAGWTDGSRERLGAVLADHGLTQAKPVPDFARALALPKSEIALGVLPLETGFETADLAIISEQDVLGDRLVRRTSKRKRAQNFLTEIGTLSPGDIVVHVEHGIGRFVGLQTVTAVGAPHDCLEIHYAGGDKLFLPVENLELLSRYGSEDAEAQLDKLGGRGWQERKARMKKRIREMAGELIKIAAARALREAPKLIPAQGIYDEFAARFPYSETEDQQFAIDSVLEDLASGRPMDRLVCGDVGFGKTEVALRAAFACAMTGRQVAVVVPTTLLARQHAKTFADRFKGLPVKVAQLSRFVPADEARKTKAGLVSGDVDIVVGTHALLAKTIAFRDLGLLIIDEEQHFGVAHKERLKQLRSEVHVLTLSATPIPRTLQLALTGVRELSIIATPPVDRLAVRTFVTPFDPVVLREALMRERYRGGQSFFVVPRIEDIADAKAFLDEYAPEAKVAIGHGQMAAGQLEDVMTAFYEGKYDILLSTTIVESGLDIPTANTLIVWRADMFGLAQLYQLRGRVGRSKTRAYALFTLPANRTITPGAERRLKVLQSLDTLGAGFQLASHDLDIRGAGNLLGDEQSGHIKEVGYELYQQMLEEAVAALKEGGVETEVEEQWSPQITIGTPVMIPEDYVPDLTLRLSLYRRLSSLDTDAEIDAFGAELTDRFGERPAEVDQLLKLMSIKALCRRANVEKVDAGPKGVVVSFRDNAFANPDGLVRYIAEQGSFAKVRPDMRIVFQRDFDKPDDRLKGTAVILKNLARIAETKKAA</sequence>
<dbReference type="GO" id="GO:0005737">
    <property type="term" value="C:cytoplasm"/>
    <property type="evidence" value="ECO:0007669"/>
    <property type="project" value="UniProtKB-SubCell"/>
</dbReference>
<feature type="domain" description="Helicase C-terminal" evidence="11">
    <location>
        <begin position="820"/>
        <end position="974"/>
    </location>
</feature>
<dbReference type="Gene3D" id="3.30.2060.10">
    <property type="entry name" value="Penicillin-binding protein 1b domain"/>
    <property type="match status" value="1"/>
</dbReference>
<dbReference type="InterPro" id="IPR003711">
    <property type="entry name" value="CarD-like/TRCF_RID"/>
</dbReference>
<comment type="similarity">
    <text evidence="9">In the C-terminal section; belongs to the helicase family. RecG subfamily.</text>
</comment>
<dbReference type="SUPFAM" id="SSF143517">
    <property type="entry name" value="TRCF domain-like"/>
    <property type="match status" value="1"/>
</dbReference>
<comment type="caution">
    <text evidence="12">The sequence shown here is derived from an EMBL/GenBank/DDBJ whole genome shotgun (WGS) entry which is preliminary data.</text>
</comment>
<keyword evidence="4 9" id="KW-0378">Hydrolase</keyword>
<keyword evidence="5" id="KW-0347">Helicase</keyword>
<dbReference type="PANTHER" id="PTHR47964">
    <property type="entry name" value="ATP-DEPENDENT DNA HELICASE HOMOLOG RECG, CHLOROPLASTIC"/>
    <property type="match status" value="1"/>
</dbReference>
<dbReference type="GO" id="GO:0006355">
    <property type="term" value="P:regulation of DNA-templated transcription"/>
    <property type="evidence" value="ECO:0007669"/>
    <property type="project" value="UniProtKB-UniRule"/>
</dbReference>
<evidence type="ECO:0000256" key="7">
    <source>
        <dbReference type="ARBA" id="ARBA00023125"/>
    </source>
</evidence>
<comment type="subcellular location">
    <subcellularLocation>
        <location evidence="9">Cytoplasm</location>
    </subcellularLocation>
</comment>
<organism evidence="12 13">
    <name type="scientific">Labrys okinawensis</name>
    <dbReference type="NCBI Taxonomy" id="346911"/>
    <lineage>
        <taxon>Bacteria</taxon>
        <taxon>Pseudomonadati</taxon>
        <taxon>Pseudomonadota</taxon>
        <taxon>Alphaproteobacteria</taxon>
        <taxon>Hyphomicrobiales</taxon>
        <taxon>Xanthobacteraceae</taxon>
        <taxon>Labrys</taxon>
    </lineage>
</organism>
<dbReference type="GO" id="GO:0005524">
    <property type="term" value="F:ATP binding"/>
    <property type="evidence" value="ECO:0007669"/>
    <property type="project" value="UniProtKB-UniRule"/>
</dbReference>
<dbReference type="Pfam" id="PF03461">
    <property type="entry name" value="TRCF"/>
    <property type="match status" value="1"/>
</dbReference>
<dbReference type="PROSITE" id="PS51194">
    <property type="entry name" value="HELICASE_CTER"/>
    <property type="match status" value="1"/>
</dbReference>
<dbReference type="Pfam" id="PF02559">
    <property type="entry name" value="CarD_TRCF_RID"/>
    <property type="match status" value="1"/>
</dbReference>
<evidence type="ECO:0000256" key="6">
    <source>
        <dbReference type="ARBA" id="ARBA00022840"/>
    </source>
</evidence>
<dbReference type="InterPro" id="IPR048635">
    <property type="entry name" value="MFD_D3"/>
</dbReference>
<dbReference type="GO" id="GO:0000716">
    <property type="term" value="P:transcription-coupled nucleotide-excision repair, DNA damage recognition"/>
    <property type="evidence" value="ECO:0007669"/>
    <property type="project" value="UniProtKB-UniRule"/>
</dbReference>
<evidence type="ECO:0000313" key="13">
    <source>
        <dbReference type="Proteomes" id="UP000237682"/>
    </source>
</evidence>
<proteinExistence type="inferred from homology"/>
<evidence type="ECO:0000256" key="5">
    <source>
        <dbReference type="ARBA" id="ARBA00022806"/>
    </source>
</evidence>
<dbReference type="SMART" id="SM00490">
    <property type="entry name" value="HELICc"/>
    <property type="match status" value="1"/>
</dbReference>
<dbReference type="InterPro" id="IPR005118">
    <property type="entry name" value="TRCF_C"/>
</dbReference>
<dbReference type="SMART" id="SM01058">
    <property type="entry name" value="CarD_TRCF"/>
    <property type="match status" value="1"/>
</dbReference>
<dbReference type="EC" id="3.6.4.-" evidence="9"/>
<dbReference type="InterPro" id="IPR047112">
    <property type="entry name" value="RecG/Mfd"/>
</dbReference>
<dbReference type="InterPro" id="IPR036101">
    <property type="entry name" value="CarD-like/TRCF_RID_sf"/>
</dbReference>
<dbReference type="SMART" id="SM00982">
    <property type="entry name" value="TRCF"/>
    <property type="match status" value="1"/>
</dbReference>
<dbReference type="Pfam" id="PF21132">
    <property type="entry name" value="MFD_D3"/>
    <property type="match status" value="1"/>
</dbReference>
<dbReference type="Gene3D" id="3.40.50.300">
    <property type="entry name" value="P-loop containing nucleotide triphosphate hydrolases"/>
    <property type="match status" value="2"/>
</dbReference>
<evidence type="ECO:0000256" key="4">
    <source>
        <dbReference type="ARBA" id="ARBA00022801"/>
    </source>
</evidence>
<evidence type="ECO:0000256" key="3">
    <source>
        <dbReference type="ARBA" id="ARBA00022763"/>
    </source>
</evidence>
<dbReference type="SUPFAM" id="SSF141259">
    <property type="entry name" value="CarD-like"/>
    <property type="match status" value="1"/>
</dbReference>
<dbReference type="PROSITE" id="PS51192">
    <property type="entry name" value="HELICASE_ATP_BIND_1"/>
    <property type="match status" value="1"/>
</dbReference>
<dbReference type="RefSeq" id="WP_105863177.1">
    <property type="nucleotide sequence ID" value="NZ_PUEJ01000005.1"/>
</dbReference>
<evidence type="ECO:0000256" key="1">
    <source>
        <dbReference type="ARBA" id="ARBA00022490"/>
    </source>
</evidence>
<keyword evidence="13" id="KW-1185">Reference proteome</keyword>
<keyword evidence="2 9" id="KW-0547">Nucleotide-binding</keyword>
<gene>
    <name evidence="9 12" type="primary">mfd</name>
    <name evidence="12" type="ORF">C5L14_16865</name>
</gene>
<dbReference type="SUPFAM" id="SSF52540">
    <property type="entry name" value="P-loop containing nucleoside triphosphate hydrolases"/>
    <property type="match status" value="4"/>
</dbReference>
<feature type="domain" description="Helicase ATP-binding" evidence="10">
    <location>
        <begin position="638"/>
        <end position="799"/>
    </location>
</feature>
<comment type="function">
    <text evidence="9">Couples transcription and DNA repair by recognizing RNA polymerase (RNAP) stalled at DNA lesions. Mediates ATP-dependent release of RNAP and its truncated transcript from the DNA, and recruitment of nucleotide excision repair machinery to the damaged site.</text>
</comment>
<keyword evidence="7 9" id="KW-0238">DNA-binding</keyword>
<accession>A0A2S9QCA3</accession>
<dbReference type="InterPro" id="IPR027417">
    <property type="entry name" value="P-loop_NTPase"/>
</dbReference>
<protein>
    <recommendedName>
        <fullName evidence="9">Transcription-repair-coupling factor</fullName>
        <shortName evidence="9">TRCF</shortName>
        <ecNumber evidence="9">3.6.4.-</ecNumber>
    </recommendedName>
</protein>
<dbReference type="AlphaFoldDB" id="A0A2S9QCA3"/>